<proteinExistence type="predicted"/>
<name>A0AAV7IFU0_COTGL</name>
<gene>
    <name evidence="2" type="ORF">KQX54_016162</name>
</gene>
<dbReference type="EMBL" id="JAHXZJ010001864">
    <property type="protein sequence ID" value="KAH0549953.1"/>
    <property type="molecule type" value="Genomic_DNA"/>
</dbReference>
<evidence type="ECO:0000256" key="1">
    <source>
        <dbReference type="SAM" id="MobiDB-lite"/>
    </source>
</evidence>
<sequence>MIARYSSINVHSNNATFDRTVVPADTDGIILGFYPPSRLLLVETKFLNRKLSRTSRSALHERRHCSVGWNSRLSSRRAHTKALTTQPPCPSYPSPALASPPQASRRPTRDSRQPTKFEMLSAPCPHCRTSYPYREISSLMPRRSENPAGLCSFSLHFSASSSSHCLSVHYSLFTCIILPSCRLLAYNNSKFIHC</sequence>
<protein>
    <submittedName>
        <fullName evidence="2">Uncharacterized protein</fullName>
    </submittedName>
</protein>
<dbReference type="Proteomes" id="UP000826195">
    <property type="component" value="Unassembled WGS sequence"/>
</dbReference>
<organism evidence="2 3">
    <name type="scientific">Cotesia glomerata</name>
    <name type="common">Lepidopteran parasitic wasp</name>
    <name type="synonym">Apanteles glomeratus</name>
    <dbReference type="NCBI Taxonomy" id="32391"/>
    <lineage>
        <taxon>Eukaryota</taxon>
        <taxon>Metazoa</taxon>
        <taxon>Ecdysozoa</taxon>
        <taxon>Arthropoda</taxon>
        <taxon>Hexapoda</taxon>
        <taxon>Insecta</taxon>
        <taxon>Pterygota</taxon>
        <taxon>Neoptera</taxon>
        <taxon>Endopterygota</taxon>
        <taxon>Hymenoptera</taxon>
        <taxon>Apocrita</taxon>
        <taxon>Ichneumonoidea</taxon>
        <taxon>Braconidae</taxon>
        <taxon>Microgastrinae</taxon>
        <taxon>Cotesia</taxon>
    </lineage>
</organism>
<reference evidence="2 3" key="1">
    <citation type="journal article" date="2021" name="J. Hered.">
        <title>A chromosome-level genome assembly of the parasitoid wasp, Cotesia glomerata (Hymenoptera: Braconidae).</title>
        <authorList>
            <person name="Pinto B.J."/>
            <person name="Weis J.J."/>
            <person name="Gamble T."/>
            <person name="Ode P.J."/>
            <person name="Paul R."/>
            <person name="Zaspel J.M."/>
        </authorList>
    </citation>
    <scope>NUCLEOTIDE SEQUENCE [LARGE SCALE GENOMIC DNA]</scope>
    <source>
        <strain evidence="2">CgM1</strain>
    </source>
</reference>
<dbReference type="AlphaFoldDB" id="A0AAV7IFU0"/>
<keyword evidence="3" id="KW-1185">Reference proteome</keyword>
<feature type="compositionally biased region" description="Low complexity" evidence="1">
    <location>
        <begin position="94"/>
        <end position="105"/>
    </location>
</feature>
<comment type="caution">
    <text evidence="2">The sequence shown here is derived from an EMBL/GenBank/DDBJ whole genome shotgun (WGS) entry which is preliminary data.</text>
</comment>
<evidence type="ECO:0000313" key="2">
    <source>
        <dbReference type="EMBL" id="KAH0549953.1"/>
    </source>
</evidence>
<accession>A0AAV7IFU0</accession>
<feature type="region of interest" description="Disordered" evidence="1">
    <location>
        <begin position="76"/>
        <end position="114"/>
    </location>
</feature>
<evidence type="ECO:0000313" key="3">
    <source>
        <dbReference type="Proteomes" id="UP000826195"/>
    </source>
</evidence>